<feature type="compositionally biased region" description="Polar residues" evidence="1">
    <location>
        <begin position="386"/>
        <end position="395"/>
    </location>
</feature>
<proteinExistence type="predicted"/>
<dbReference type="Pfam" id="PF06581">
    <property type="entry name" value="p31comet"/>
    <property type="match status" value="1"/>
</dbReference>
<dbReference type="GeneID" id="14865657"/>
<dbReference type="InterPro" id="IPR053729">
    <property type="entry name" value="MAD2L1BP_domain_sf"/>
</dbReference>
<dbReference type="Gene3D" id="3.30.900.20">
    <property type="match status" value="1"/>
</dbReference>
<dbReference type="AlphaFoldDB" id="F4QE24"/>
<dbReference type="PANTHER" id="PTHR15681">
    <property type="entry name" value="MAD2L1-BINDING PROTEIN"/>
    <property type="match status" value="1"/>
</dbReference>
<dbReference type="OrthoDB" id="6334764at2759"/>
<reference evidence="3" key="1">
    <citation type="journal article" date="2011" name="Genome Res.">
        <title>Phylogeny-wide analysis of social amoeba genomes highlights ancient origins for complex intercellular communication.</title>
        <authorList>
            <person name="Heidel A.J."/>
            <person name="Lawal H.M."/>
            <person name="Felder M."/>
            <person name="Schilde C."/>
            <person name="Helps N.R."/>
            <person name="Tunggal B."/>
            <person name="Rivero F."/>
            <person name="John U."/>
            <person name="Schleicher M."/>
            <person name="Eichinger L."/>
            <person name="Platzer M."/>
            <person name="Noegel A.A."/>
            <person name="Schaap P."/>
            <person name="Gloeckner G."/>
        </authorList>
    </citation>
    <scope>NUCLEOTIDE SEQUENCE [LARGE SCALE GENOMIC DNA]</scope>
    <source>
        <strain evidence="3">SH3</strain>
    </source>
</reference>
<feature type="region of interest" description="Disordered" evidence="1">
    <location>
        <begin position="369"/>
        <end position="395"/>
    </location>
</feature>
<gene>
    <name evidence="2" type="ORF">DFA_11732</name>
</gene>
<keyword evidence="3" id="KW-1185">Reference proteome</keyword>
<protein>
    <submittedName>
        <fullName evidence="2">Uncharacterized protein</fullName>
    </submittedName>
</protein>
<feature type="compositionally biased region" description="Low complexity" evidence="1">
    <location>
        <begin position="435"/>
        <end position="446"/>
    </location>
</feature>
<sequence length="468" mass="53706">MNINKNNKKKKNQNSVIDIPLFINDNKIDSINLLSELYTTVVKEIIKYLFYMRNQIKLPYNDFERLYSPITNNKDDNVEKKIIKKIPKKCMIALSSCNQLFGSLGIDFNSGNYYEKVVIIFGNSIMAPKEIYIINVPRLSHEDMLCMDDDDHHHDNNDTIDQQKTIINSIIRDIMRQLVVGQIDIFNTELKPTKIHVLVYKSNNINNNNNNNNEQIIVESLLIPNQQMEYIRKTKSTKVCVFDLNLSSSSLSTDTFTNNKMTIENNKIIIPSLLCSNRCVDTEQKSEGANGDGGDDQCKDENEGDNDDQEDMDIDIDMEIDDADEQQQLTENQHHTNVCNDIVEPFTNAYSYIWYKYNKIILFPKISSDQKNNKQKDSPNQHLDADSQSSINQTNEKGTIKLGEVNIPFSLVELELIVSDIGVGRYYSHFIHGHSSSSSSNSSTDSSRQKKEKRHQSIILLINQIKLN</sequence>
<dbReference type="PANTHER" id="PTHR15681:SF1">
    <property type="entry name" value="MAD2L1-BINDING PROTEIN"/>
    <property type="match status" value="1"/>
</dbReference>
<feature type="compositionally biased region" description="Basic and acidic residues" evidence="1">
    <location>
        <begin position="371"/>
        <end position="385"/>
    </location>
</feature>
<dbReference type="InterPro" id="IPR009511">
    <property type="entry name" value="MAD1/Cdc20-bound-Mad2-bd"/>
</dbReference>
<name>F4QE24_CACFS</name>
<feature type="region of interest" description="Disordered" evidence="1">
    <location>
        <begin position="284"/>
        <end position="311"/>
    </location>
</feature>
<accession>F4QE24</accession>
<dbReference type="KEGG" id="dfa:DFA_11732"/>
<dbReference type="Proteomes" id="UP000007797">
    <property type="component" value="Unassembled WGS sequence"/>
</dbReference>
<dbReference type="OMA" id="CKDENEG"/>
<dbReference type="RefSeq" id="XP_004350679.1">
    <property type="nucleotide sequence ID" value="XM_004350628.1"/>
</dbReference>
<dbReference type="GO" id="GO:0005634">
    <property type="term" value="C:nucleus"/>
    <property type="evidence" value="ECO:0007669"/>
    <property type="project" value="InterPro"/>
</dbReference>
<evidence type="ECO:0000313" key="2">
    <source>
        <dbReference type="EMBL" id="EGG13971.1"/>
    </source>
</evidence>
<dbReference type="EMBL" id="GL883029">
    <property type="protein sequence ID" value="EGG13971.1"/>
    <property type="molecule type" value="Genomic_DNA"/>
</dbReference>
<evidence type="ECO:0000256" key="1">
    <source>
        <dbReference type="SAM" id="MobiDB-lite"/>
    </source>
</evidence>
<evidence type="ECO:0000313" key="3">
    <source>
        <dbReference type="Proteomes" id="UP000007797"/>
    </source>
</evidence>
<feature type="compositionally biased region" description="Acidic residues" evidence="1">
    <location>
        <begin position="302"/>
        <end position="311"/>
    </location>
</feature>
<feature type="region of interest" description="Disordered" evidence="1">
    <location>
        <begin position="433"/>
        <end position="454"/>
    </location>
</feature>
<organism evidence="2 3">
    <name type="scientific">Cavenderia fasciculata</name>
    <name type="common">Slime mold</name>
    <name type="synonym">Dictyostelium fasciculatum</name>
    <dbReference type="NCBI Taxonomy" id="261658"/>
    <lineage>
        <taxon>Eukaryota</taxon>
        <taxon>Amoebozoa</taxon>
        <taxon>Evosea</taxon>
        <taxon>Eumycetozoa</taxon>
        <taxon>Dictyostelia</taxon>
        <taxon>Acytosteliales</taxon>
        <taxon>Cavenderiaceae</taxon>
        <taxon>Cavenderia</taxon>
    </lineage>
</organism>
<dbReference type="GO" id="GO:0007096">
    <property type="term" value="P:regulation of exit from mitosis"/>
    <property type="evidence" value="ECO:0007669"/>
    <property type="project" value="InterPro"/>
</dbReference>